<dbReference type="EMBL" id="JBBHJZ010000010">
    <property type="protein sequence ID" value="MEJ5979649.1"/>
    <property type="molecule type" value="Genomic_DNA"/>
</dbReference>
<dbReference type="Proteomes" id="UP001361239">
    <property type="component" value="Unassembled WGS sequence"/>
</dbReference>
<keyword evidence="1" id="KW-0472">Membrane</keyword>
<gene>
    <name evidence="3" type="ORF">WG901_23555</name>
</gene>
<dbReference type="PROSITE" id="PS50883">
    <property type="entry name" value="EAL"/>
    <property type="match status" value="1"/>
</dbReference>
<feature type="transmembrane region" description="Helical" evidence="1">
    <location>
        <begin position="300"/>
        <end position="323"/>
    </location>
</feature>
<dbReference type="CDD" id="cd01948">
    <property type="entry name" value="EAL"/>
    <property type="match status" value="1"/>
</dbReference>
<feature type="transmembrane region" description="Helical" evidence="1">
    <location>
        <begin position="276"/>
        <end position="293"/>
    </location>
</feature>
<dbReference type="InterPro" id="IPR050706">
    <property type="entry name" value="Cyclic-di-GMP_PDE-like"/>
</dbReference>
<feature type="domain" description="EAL" evidence="2">
    <location>
        <begin position="514"/>
        <end position="767"/>
    </location>
</feature>
<comment type="caution">
    <text evidence="3">The sequence shown here is derived from an EMBL/GenBank/DDBJ whole genome shotgun (WGS) entry which is preliminary data.</text>
</comment>
<dbReference type="Pfam" id="PF00563">
    <property type="entry name" value="EAL"/>
    <property type="match status" value="1"/>
</dbReference>
<keyword evidence="1" id="KW-1133">Transmembrane helix</keyword>
<dbReference type="SUPFAM" id="SSF141868">
    <property type="entry name" value="EAL domain-like"/>
    <property type="match status" value="1"/>
</dbReference>
<evidence type="ECO:0000313" key="4">
    <source>
        <dbReference type="Proteomes" id="UP001361239"/>
    </source>
</evidence>
<dbReference type="InterPro" id="IPR007890">
    <property type="entry name" value="CHASE2"/>
</dbReference>
<sequence length="771" mass="82234">MTAVLCPIARHWRLAALAFSAMLGILAALSGFARSPEHTLSAASAQLRRHPASGDLHIVEIDARSIAAIDRWPWPRRNYAAVVDQLRRAGAASIAFDVDFSSHSDPQDDAAFAAALARPGSSVILPTFGQKAGGGRGGWTDSLPIPALREHAALAAVSILPDADGAVRRAPIATMTDGLPRPSLSAMIAGISGGAADSNFPVDYAIDPTTIPRHSFIDIRDGRFDPAAIAGKRVLIGATAIEMGDRYAVPNYGVIPGVVIQAIAAETLRAGVPREGGWVLPLLFALLCGWGILHLRRSQALFAAVIIAPAALFGLSVIARAFLASRFPVVPGLIALTSLSAAAYAMRILVAARKRRFEDLATGLPNRHAMRGAVRANAGLGVVAARFAEYDKLASALGDRATMDLIHRVCERIAMVTGGETVFRVEHRVLAWQCDDAEQLEIALATLRALMLSPVEVAGRRVDVSLVYGFSPARAHEDADGTIARALLAADQALALGQNWQVHDAQDDETVDRELSLLGELDEAIANRELDVHYQPKLCLKTNLIASVEALVRWNHPTRGPLRPDLFVPLAERNGRIAGLTLHVLERTISDLHTWKVQGHAMTAAVNLSAKLLNSATFLAELRSLIETSGIAPHVLTFEVTESAAMTNAAEAAAALESFQAMGIAISIDDYGTGQSTLSYLKQLPLDELKIDRSFVQFAHQNRSDGVLVQSTINLAHELGLKVVAEGVEDPECMAFLRAAGCDMIQGYLISKAVPAKALSALLERPVSMAA</sequence>
<dbReference type="RefSeq" id="WP_339589586.1">
    <property type="nucleotide sequence ID" value="NZ_JBBHJZ010000010.1"/>
</dbReference>
<dbReference type="Gene3D" id="3.20.20.450">
    <property type="entry name" value="EAL domain"/>
    <property type="match status" value="1"/>
</dbReference>
<protein>
    <submittedName>
        <fullName evidence="3">EAL domain-containing protein</fullName>
    </submittedName>
</protein>
<accession>A0ABU8S2R6</accession>
<dbReference type="Gene3D" id="3.30.70.270">
    <property type="match status" value="1"/>
</dbReference>
<dbReference type="PANTHER" id="PTHR33121:SF79">
    <property type="entry name" value="CYCLIC DI-GMP PHOSPHODIESTERASE PDED-RELATED"/>
    <property type="match status" value="1"/>
</dbReference>
<dbReference type="InterPro" id="IPR043128">
    <property type="entry name" value="Rev_trsase/Diguanyl_cyclase"/>
</dbReference>
<dbReference type="InterPro" id="IPR035919">
    <property type="entry name" value="EAL_sf"/>
</dbReference>
<name>A0ABU8S2R6_9SPHN</name>
<keyword evidence="1" id="KW-0812">Transmembrane</keyword>
<proteinExistence type="predicted"/>
<dbReference type="SMART" id="SM00052">
    <property type="entry name" value="EAL"/>
    <property type="match status" value="1"/>
</dbReference>
<dbReference type="PANTHER" id="PTHR33121">
    <property type="entry name" value="CYCLIC DI-GMP PHOSPHODIESTERASE PDEF"/>
    <property type="match status" value="1"/>
</dbReference>
<dbReference type="InterPro" id="IPR001633">
    <property type="entry name" value="EAL_dom"/>
</dbReference>
<keyword evidence="4" id="KW-1185">Reference proteome</keyword>
<dbReference type="SMART" id="SM01080">
    <property type="entry name" value="CHASE2"/>
    <property type="match status" value="1"/>
</dbReference>
<evidence type="ECO:0000313" key="3">
    <source>
        <dbReference type="EMBL" id="MEJ5979649.1"/>
    </source>
</evidence>
<evidence type="ECO:0000256" key="1">
    <source>
        <dbReference type="SAM" id="Phobius"/>
    </source>
</evidence>
<evidence type="ECO:0000259" key="2">
    <source>
        <dbReference type="PROSITE" id="PS50883"/>
    </source>
</evidence>
<dbReference type="Pfam" id="PF05226">
    <property type="entry name" value="CHASE2"/>
    <property type="match status" value="1"/>
</dbReference>
<feature type="transmembrane region" description="Helical" evidence="1">
    <location>
        <begin position="329"/>
        <end position="350"/>
    </location>
</feature>
<reference evidence="3 4" key="1">
    <citation type="submission" date="2024-03" db="EMBL/GenBank/DDBJ databases">
        <authorList>
            <person name="Jo J.-H."/>
        </authorList>
    </citation>
    <scope>NUCLEOTIDE SEQUENCE [LARGE SCALE GENOMIC DNA]</scope>
    <source>
        <strain evidence="3 4">PS1R-30</strain>
    </source>
</reference>
<organism evidence="3 4">
    <name type="scientific">Novosphingobium anseongense</name>
    <dbReference type="NCBI Taxonomy" id="3133436"/>
    <lineage>
        <taxon>Bacteria</taxon>
        <taxon>Pseudomonadati</taxon>
        <taxon>Pseudomonadota</taxon>
        <taxon>Alphaproteobacteria</taxon>
        <taxon>Sphingomonadales</taxon>
        <taxon>Sphingomonadaceae</taxon>
        <taxon>Novosphingobium</taxon>
    </lineage>
</organism>